<accession>F6WF92</accession>
<dbReference type="PANTHER" id="PTHR12312">
    <property type="entry name" value="TWISTED GASTRULATION PROTEIN HOMOLOG 1-A-RELATED"/>
    <property type="match status" value="1"/>
</dbReference>
<dbReference type="STRING" id="7719.ENSCINP00000000344"/>
<reference evidence="10" key="3">
    <citation type="submission" date="2025-09" db="UniProtKB">
        <authorList>
            <consortium name="Ensembl"/>
        </authorList>
    </citation>
    <scope>IDENTIFICATION</scope>
</reference>
<dbReference type="GO" id="GO:0030510">
    <property type="term" value="P:regulation of BMP signaling pathway"/>
    <property type="evidence" value="ECO:0000318"/>
    <property type="project" value="GO_Central"/>
</dbReference>
<keyword evidence="5 7" id="KW-0732">Signal</keyword>
<proteinExistence type="inferred from homology"/>
<dbReference type="GO" id="GO:0005615">
    <property type="term" value="C:extracellular space"/>
    <property type="evidence" value="ECO:0000318"/>
    <property type="project" value="GO_Central"/>
</dbReference>
<dbReference type="InParanoid" id="F6WF92"/>
<evidence type="ECO:0000259" key="8">
    <source>
        <dbReference type="Pfam" id="PF04668"/>
    </source>
</evidence>
<dbReference type="Pfam" id="PF04668">
    <property type="entry name" value="Tsg"/>
    <property type="match status" value="1"/>
</dbReference>
<sequence length="219" mass="24450">MRIVLLYCVVIVGLTSGQLLSHPQEHESCNKERCASVVSYCLIQDKCGCDPHVNCSCCGDCANCLGEDYLSCCDCVGMRKGRNYTAILPPTMLSTVGHLDEPEPRLFAALTDQPMPALRYTIMRFLSCQPLEGAEDRPSYWEGVGLVLRRNYDFDISDESLVCTVVYFDQCMALHDCRMSCSSTGALSYRWFHNGCCQCVGFNCLNYGSTQPQCTDCMR</sequence>
<feature type="domain" description="Tsg N-terminal" evidence="9">
    <location>
        <begin position="28"/>
        <end position="85"/>
    </location>
</feature>
<evidence type="ECO:0000256" key="7">
    <source>
        <dbReference type="SAM" id="SignalP"/>
    </source>
</evidence>
<name>F6WF92_CIOIN</name>
<dbReference type="Ensembl" id="ENSCINT00000000344.3">
    <property type="protein sequence ID" value="ENSCINP00000000344.3"/>
    <property type="gene ID" value="ENSCING00000000199.3"/>
</dbReference>
<keyword evidence="6" id="KW-0325">Glycoprotein</keyword>
<keyword evidence="4" id="KW-0964">Secreted</keyword>
<feature type="chain" id="PRO_5003344447" evidence="7">
    <location>
        <begin position="18"/>
        <end position="219"/>
    </location>
</feature>
<comment type="similarity">
    <text evidence="2">Belongs to the twisted gastrulation protein family.</text>
</comment>
<dbReference type="HOGENOM" id="CLU_082511_1_0_1"/>
<dbReference type="AlphaFoldDB" id="F6WF92"/>
<evidence type="ECO:0000256" key="4">
    <source>
        <dbReference type="ARBA" id="ARBA00022525"/>
    </source>
</evidence>
<feature type="signal peptide" evidence="7">
    <location>
        <begin position="1"/>
        <end position="17"/>
    </location>
</feature>
<evidence type="ECO:0000256" key="3">
    <source>
        <dbReference type="ARBA" id="ARBA00022473"/>
    </source>
</evidence>
<keyword evidence="11" id="KW-1185">Reference proteome</keyword>
<organism evidence="10 11">
    <name type="scientific">Ciona intestinalis</name>
    <name type="common">Transparent sea squirt</name>
    <name type="synonym">Ascidia intestinalis</name>
    <dbReference type="NCBI Taxonomy" id="7719"/>
    <lineage>
        <taxon>Eukaryota</taxon>
        <taxon>Metazoa</taxon>
        <taxon>Chordata</taxon>
        <taxon>Tunicata</taxon>
        <taxon>Ascidiacea</taxon>
        <taxon>Phlebobranchia</taxon>
        <taxon>Cionidae</taxon>
        <taxon>Ciona</taxon>
    </lineage>
</organism>
<protein>
    <submittedName>
        <fullName evidence="10">Twisted gastrulation protein homolog 1-like</fullName>
    </submittedName>
</protein>
<evidence type="ECO:0000256" key="6">
    <source>
        <dbReference type="ARBA" id="ARBA00023180"/>
    </source>
</evidence>
<dbReference type="OMA" id="WKTISYS"/>
<dbReference type="FunCoup" id="F6WF92">
    <property type="interactions" value="12"/>
</dbReference>
<comment type="subcellular location">
    <subcellularLocation>
        <location evidence="1">Secreted</location>
    </subcellularLocation>
</comment>
<dbReference type="Pfam" id="PF23782">
    <property type="entry name" value="Tsg_N"/>
    <property type="match status" value="1"/>
</dbReference>
<dbReference type="GeneTree" id="ENSGT00390000007058"/>
<dbReference type="InterPro" id="IPR057726">
    <property type="entry name" value="Tsg_C"/>
</dbReference>
<dbReference type="PANTHER" id="PTHR12312:SF16">
    <property type="entry name" value="TWISTED GASTRULATION PROTEIN HOMOLOG 1-A-RELATED"/>
    <property type="match status" value="1"/>
</dbReference>
<evidence type="ECO:0000256" key="1">
    <source>
        <dbReference type="ARBA" id="ARBA00004613"/>
    </source>
</evidence>
<reference evidence="11" key="1">
    <citation type="journal article" date="2002" name="Science">
        <title>The draft genome of Ciona intestinalis: insights into chordate and vertebrate origins.</title>
        <authorList>
            <person name="Dehal P."/>
            <person name="Satou Y."/>
            <person name="Campbell R.K."/>
            <person name="Chapman J."/>
            <person name="Degnan B."/>
            <person name="De Tomaso A."/>
            <person name="Davidson B."/>
            <person name="Di Gregorio A."/>
            <person name="Gelpke M."/>
            <person name="Goodstein D.M."/>
            <person name="Harafuji N."/>
            <person name="Hastings K.E."/>
            <person name="Ho I."/>
            <person name="Hotta K."/>
            <person name="Huang W."/>
            <person name="Kawashima T."/>
            <person name="Lemaire P."/>
            <person name="Martinez D."/>
            <person name="Meinertzhagen I.A."/>
            <person name="Necula S."/>
            <person name="Nonaka M."/>
            <person name="Putnam N."/>
            <person name="Rash S."/>
            <person name="Saiga H."/>
            <person name="Satake M."/>
            <person name="Terry A."/>
            <person name="Yamada L."/>
            <person name="Wang H.G."/>
            <person name="Awazu S."/>
            <person name="Azumi K."/>
            <person name="Boore J."/>
            <person name="Branno M."/>
            <person name="Chin-Bow S."/>
            <person name="DeSantis R."/>
            <person name="Doyle S."/>
            <person name="Francino P."/>
            <person name="Keys D.N."/>
            <person name="Haga S."/>
            <person name="Hayashi H."/>
            <person name="Hino K."/>
            <person name="Imai K.S."/>
            <person name="Inaba K."/>
            <person name="Kano S."/>
            <person name="Kobayashi K."/>
            <person name="Kobayashi M."/>
            <person name="Lee B.I."/>
            <person name="Makabe K.W."/>
            <person name="Manohar C."/>
            <person name="Matassi G."/>
            <person name="Medina M."/>
            <person name="Mochizuki Y."/>
            <person name="Mount S."/>
            <person name="Morishita T."/>
            <person name="Miura S."/>
            <person name="Nakayama A."/>
            <person name="Nishizaka S."/>
            <person name="Nomoto H."/>
            <person name="Ohta F."/>
            <person name="Oishi K."/>
            <person name="Rigoutsos I."/>
            <person name="Sano M."/>
            <person name="Sasaki A."/>
            <person name="Sasakura Y."/>
            <person name="Shoguchi E."/>
            <person name="Shin-i T."/>
            <person name="Spagnuolo A."/>
            <person name="Stainier D."/>
            <person name="Suzuki M.M."/>
            <person name="Tassy O."/>
            <person name="Takatori N."/>
            <person name="Tokuoka M."/>
            <person name="Yagi K."/>
            <person name="Yoshizaki F."/>
            <person name="Wada S."/>
            <person name="Zhang C."/>
            <person name="Hyatt P.D."/>
            <person name="Larimer F."/>
            <person name="Detter C."/>
            <person name="Doggett N."/>
            <person name="Glavina T."/>
            <person name="Hawkins T."/>
            <person name="Richardson P."/>
            <person name="Lucas S."/>
            <person name="Kohara Y."/>
            <person name="Levine M."/>
            <person name="Satoh N."/>
            <person name="Rokhsar D.S."/>
        </authorList>
    </citation>
    <scope>NUCLEOTIDE SEQUENCE [LARGE SCALE GENOMIC DNA]</scope>
</reference>
<gene>
    <name evidence="10" type="primary">LOC100176536</name>
</gene>
<keyword evidence="3" id="KW-0217">Developmental protein</keyword>
<evidence type="ECO:0000313" key="11">
    <source>
        <dbReference type="Proteomes" id="UP000008144"/>
    </source>
</evidence>
<reference evidence="10" key="2">
    <citation type="submission" date="2025-08" db="UniProtKB">
        <authorList>
            <consortium name="Ensembl"/>
        </authorList>
    </citation>
    <scope>IDENTIFICATION</scope>
</reference>
<evidence type="ECO:0000313" key="10">
    <source>
        <dbReference type="Ensembl" id="ENSCINP00000000344.3"/>
    </source>
</evidence>
<evidence type="ECO:0000256" key="5">
    <source>
        <dbReference type="ARBA" id="ARBA00022729"/>
    </source>
</evidence>
<evidence type="ECO:0000259" key="9">
    <source>
        <dbReference type="Pfam" id="PF23782"/>
    </source>
</evidence>
<feature type="domain" description="Tsg C-terminal" evidence="8">
    <location>
        <begin position="91"/>
        <end position="218"/>
    </location>
</feature>
<evidence type="ECO:0000256" key="2">
    <source>
        <dbReference type="ARBA" id="ARBA00010047"/>
    </source>
</evidence>
<dbReference type="Proteomes" id="UP000008144">
    <property type="component" value="Unassembled WGS sequence"/>
</dbReference>
<dbReference type="InterPro" id="IPR057635">
    <property type="entry name" value="Tsg_N"/>
</dbReference>
<dbReference type="InterPro" id="IPR006761">
    <property type="entry name" value="Tsg"/>
</dbReference>